<evidence type="ECO:0000313" key="2">
    <source>
        <dbReference type="EMBL" id="GMR61931.1"/>
    </source>
</evidence>
<dbReference type="AlphaFoldDB" id="A0AAN5DF97"/>
<dbReference type="GO" id="GO:0004867">
    <property type="term" value="F:serine-type endopeptidase inhibitor activity"/>
    <property type="evidence" value="ECO:0007669"/>
    <property type="project" value="UniProtKB-KW"/>
</dbReference>
<dbReference type="Gene3D" id="2.10.25.10">
    <property type="entry name" value="Laminin"/>
    <property type="match status" value="1"/>
</dbReference>
<sequence length="134" mass="14847">MKLAPAFGSGRSAHAGTRAANVRARILSGSQCCRNGKCLIFTDCVPLCEATCGKYDVEVRFHRNSRHIEKCKIHLIPSMIWICFKYSNPHFGPGSCKGKCRANPGCVCADGFFLDYKFDCVTREECETVSIAIF</sequence>
<evidence type="ECO:0000256" key="1">
    <source>
        <dbReference type="ARBA" id="ARBA00022900"/>
    </source>
</evidence>
<dbReference type="InterPro" id="IPR036084">
    <property type="entry name" value="Ser_inhib-like_sf"/>
</dbReference>
<organism evidence="2 3">
    <name type="scientific">Pristionchus mayeri</name>
    <dbReference type="NCBI Taxonomy" id="1317129"/>
    <lineage>
        <taxon>Eukaryota</taxon>
        <taxon>Metazoa</taxon>
        <taxon>Ecdysozoa</taxon>
        <taxon>Nematoda</taxon>
        <taxon>Chromadorea</taxon>
        <taxon>Rhabditida</taxon>
        <taxon>Rhabditina</taxon>
        <taxon>Diplogasteromorpha</taxon>
        <taxon>Diplogasteroidea</taxon>
        <taxon>Neodiplogasteridae</taxon>
        <taxon>Pristionchus</taxon>
    </lineage>
</organism>
<evidence type="ECO:0000313" key="3">
    <source>
        <dbReference type="Proteomes" id="UP001328107"/>
    </source>
</evidence>
<keyword evidence="1" id="KW-0722">Serine protease inhibitor</keyword>
<dbReference type="EMBL" id="BTRK01000006">
    <property type="protein sequence ID" value="GMR61931.1"/>
    <property type="molecule type" value="Genomic_DNA"/>
</dbReference>
<dbReference type="SUPFAM" id="SSF57567">
    <property type="entry name" value="Serine protease inhibitors"/>
    <property type="match status" value="1"/>
</dbReference>
<accession>A0AAN5DF97</accession>
<name>A0AAN5DF97_9BILA</name>
<reference evidence="3" key="1">
    <citation type="submission" date="2022-10" db="EMBL/GenBank/DDBJ databases">
        <title>Genome assembly of Pristionchus species.</title>
        <authorList>
            <person name="Yoshida K."/>
            <person name="Sommer R.J."/>
        </authorList>
    </citation>
    <scope>NUCLEOTIDE SEQUENCE [LARGE SCALE GENOMIC DNA]</scope>
    <source>
        <strain evidence="3">RS5460</strain>
    </source>
</reference>
<evidence type="ECO:0008006" key="4">
    <source>
        <dbReference type="Google" id="ProtNLM"/>
    </source>
</evidence>
<protein>
    <recommendedName>
        <fullName evidence="4">TIL domain-containing protein</fullName>
    </recommendedName>
</protein>
<gene>
    <name evidence="2" type="ORF">PMAYCL1PPCAC_32126</name>
</gene>
<dbReference type="CDD" id="cd19941">
    <property type="entry name" value="TIL"/>
    <property type="match status" value="1"/>
</dbReference>
<keyword evidence="1" id="KW-0646">Protease inhibitor</keyword>
<comment type="caution">
    <text evidence="2">The sequence shown here is derived from an EMBL/GenBank/DDBJ whole genome shotgun (WGS) entry which is preliminary data.</text>
</comment>
<dbReference type="Proteomes" id="UP001328107">
    <property type="component" value="Unassembled WGS sequence"/>
</dbReference>
<proteinExistence type="predicted"/>
<keyword evidence="3" id="KW-1185">Reference proteome</keyword>